<feature type="compositionally biased region" description="Polar residues" evidence="1">
    <location>
        <begin position="87"/>
        <end position="98"/>
    </location>
</feature>
<keyword evidence="3" id="KW-1185">Reference proteome</keyword>
<evidence type="ECO:0000256" key="1">
    <source>
        <dbReference type="SAM" id="MobiDB-lite"/>
    </source>
</evidence>
<protein>
    <submittedName>
        <fullName evidence="2">Uncharacterized protein</fullName>
    </submittedName>
</protein>
<evidence type="ECO:0000313" key="3">
    <source>
        <dbReference type="Proteomes" id="UP001156881"/>
    </source>
</evidence>
<name>A0ABQ6DDV5_9HYPH</name>
<proteinExistence type="predicted"/>
<accession>A0ABQ6DDV5</accession>
<reference evidence="3" key="1">
    <citation type="journal article" date="2019" name="Int. J. Syst. Evol. Microbiol.">
        <title>The Global Catalogue of Microorganisms (GCM) 10K type strain sequencing project: providing services to taxonomists for standard genome sequencing and annotation.</title>
        <authorList>
            <consortium name="The Broad Institute Genomics Platform"/>
            <consortium name="The Broad Institute Genome Sequencing Center for Infectious Disease"/>
            <person name="Wu L."/>
            <person name="Ma J."/>
        </authorList>
    </citation>
    <scope>NUCLEOTIDE SEQUENCE [LARGE SCALE GENOMIC DNA]</scope>
    <source>
        <strain evidence="3">NBRC 107710</strain>
    </source>
</reference>
<organism evidence="2 3">
    <name type="scientific">Methylobacterium brachythecii</name>
    <dbReference type="NCBI Taxonomy" id="1176177"/>
    <lineage>
        <taxon>Bacteria</taxon>
        <taxon>Pseudomonadati</taxon>
        <taxon>Pseudomonadota</taxon>
        <taxon>Alphaproteobacteria</taxon>
        <taxon>Hyphomicrobiales</taxon>
        <taxon>Methylobacteriaceae</taxon>
        <taxon>Methylobacterium</taxon>
    </lineage>
</organism>
<sequence>MQPAIDHREEPGDAEAAQPAQHGATRDQGRVGTHQSEHGSVGRTAKCHHGVSRYEAALSGSGGTGEYRAGGGAARSAEPGRRIEFISDTNQWSSSTLE</sequence>
<comment type="caution">
    <text evidence="2">The sequence shown here is derived from an EMBL/GenBank/DDBJ whole genome shotgun (WGS) entry which is preliminary data.</text>
</comment>
<feature type="compositionally biased region" description="Gly residues" evidence="1">
    <location>
        <begin position="60"/>
        <end position="73"/>
    </location>
</feature>
<evidence type="ECO:0000313" key="2">
    <source>
        <dbReference type="EMBL" id="GLS46352.1"/>
    </source>
</evidence>
<gene>
    <name evidence="2" type="ORF">GCM10007884_43460</name>
</gene>
<feature type="compositionally biased region" description="Basic and acidic residues" evidence="1">
    <location>
        <begin position="1"/>
        <end position="11"/>
    </location>
</feature>
<feature type="region of interest" description="Disordered" evidence="1">
    <location>
        <begin position="1"/>
        <end position="98"/>
    </location>
</feature>
<dbReference type="Proteomes" id="UP001156881">
    <property type="component" value="Unassembled WGS sequence"/>
</dbReference>
<dbReference type="EMBL" id="BSPG01000040">
    <property type="protein sequence ID" value="GLS46352.1"/>
    <property type="molecule type" value="Genomic_DNA"/>
</dbReference>